<dbReference type="NCBIfam" id="NF037959">
    <property type="entry name" value="MFS_SpdSyn"/>
    <property type="match status" value="1"/>
</dbReference>
<sequence>MVRFIPWLALLVSAVLSCGAASPRKSLYEKQSPYTLIAVTEDPRGRRYLQFDTSGALQSVVWPGQPLKLELPYTRMSMVGLSFVPHPQRILVVGLGGGAMPMFLRAVLPRAHIDVVDIDPDVVSVARRYFGFREDARLKAHVADGRAFIEADRPAYDLVFLDAYGPDSIPEHLGTVEFLASVRARLTERGAVVGNVWEDPPNPLFASMLRTWRAGFQQLYTFAVPGSGNRIFVGVAYPELQAREVLESRAQALETRRRVPFDLSAMVAEGYEIISASEDLTGTVLKDPRVETPRPPEPASRPQMPAR</sequence>
<keyword evidence="2 4" id="KW-0808">Transferase</keyword>
<gene>
    <name evidence="8" type="ORF">JY572_36695</name>
</gene>
<dbReference type="Pfam" id="PF01564">
    <property type="entry name" value="Spermine_synth"/>
    <property type="match status" value="1"/>
</dbReference>
<comment type="similarity">
    <text evidence="1">Belongs to the spermidine/spermine synthase family.</text>
</comment>
<name>A0ABX7NBW2_9BACT</name>
<evidence type="ECO:0000256" key="3">
    <source>
        <dbReference type="ARBA" id="ARBA00023115"/>
    </source>
</evidence>
<feature type="signal peptide" evidence="6">
    <location>
        <begin position="1"/>
        <end position="20"/>
    </location>
</feature>
<evidence type="ECO:0000256" key="2">
    <source>
        <dbReference type="ARBA" id="ARBA00022679"/>
    </source>
</evidence>
<dbReference type="Proteomes" id="UP000663090">
    <property type="component" value="Chromosome"/>
</dbReference>
<evidence type="ECO:0000313" key="9">
    <source>
        <dbReference type="Proteomes" id="UP000663090"/>
    </source>
</evidence>
<evidence type="ECO:0000259" key="7">
    <source>
        <dbReference type="PROSITE" id="PS51006"/>
    </source>
</evidence>
<dbReference type="PANTHER" id="PTHR43317:SF1">
    <property type="entry name" value="THERMOSPERMINE SYNTHASE ACAULIS5"/>
    <property type="match status" value="1"/>
</dbReference>
<dbReference type="InterPro" id="IPR030374">
    <property type="entry name" value="PABS"/>
</dbReference>
<dbReference type="PROSITE" id="PS51257">
    <property type="entry name" value="PROKAR_LIPOPROTEIN"/>
    <property type="match status" value="1"/>
</dbReference>
<keyword evidence="3 4" id="KW-0620">Polyamine biosynthesis</keyword>
<dbReference type="EMBL" id="CP071091">
    <property type="protein sequence ID" value="QSQ13808.1"/>
    <property type="molecule type" value="Genomic_DNA"/>
</dbReference>
<evidence type="ECO:0000256" key="6">
    <source>
        <dbReference type="SAM" id="SignalP"/>
    </source>
</evidence>
<dbReference type="PROSITE" id="PS51006">
    <property type="entry name" value="PABS_2"/>
    <property type="match status" value="1"/>
</dbReference>
<dbReference type="SUPFAM" id="SSF53335">
    <property type="entry name" value="S-adenosyl-L-methionine-dependent methyltransferases"/>
    <property type="match status" value="1"/>
</dbReference>
<dbReference type="Gene3D" id="3.40.50.150">
    <property type="entry name" value="Vaccinia Virus protein VP39"/>
    <property type="match status" value="1"/>
</dbReference>
<evidence type="ECO:0000256" key="5">
    <source>
        <dbReference type="SAM" id="MobiDB-lite"/>
    </source>
</evidence>
<proteinExistence type="inferred from homology"/>
<feature type="domain" description="PABS" evidence="7">
    <location>
        <begin position="9"/>
        <end position="249"/>
    </location>
</feature>
<dbReference type="PANTHER" id="PTHR43317">
    <property type="entry name" value="THERMOSPERMINE SYNTHASE ACAULIS5"/>
    <property type="match status" value="1"/>
</dbReference>
<feature type="region of interest" description="Disordered" evidence="5">
    <location>
        <begin position="282"/>
        <end position="307"/>
    </location>
</feature>
<protein>
    <submittedName>
        <fullName evidence="8">Fused MFS/spermidine synthase</fullName>
    </submittedName>
</protein>
<organism evidence="8 9">
    <name type="scientific">Myxococcus landrumensis</name>
    <dbReference type="NCBI Taxonomy" id="2813577"/>
    <lineage>
        <taxon>Bacteria</taxon>
        <taxon>Pseudomonadati</taxon>
        <taxon>Myxococcota</taxon>
        <taxon>Myxococcia</taxon>
        <taxon>Myxococcales</taxon>
        <taxon>Cystobacterineae</taxon>
        <taxon>Myxococcaceae</taxon>
        <taxon>Myxococcus</taxon>
    </lineage>
</organism>
<dbReference type="RefSeq" id="WP_206715611.1">
    <property type="nucleotide sequence ID" value="NZ_CP071091.1"/>
</dbReference>
<feature type="active site" description="Proton acceptor" evidence="4">
    <location>
        <position position="162"/>
    </location>
</feature>
<evidence type="ECO:0000256" key="1">
    <source>
        <dbReference type="ARBA" id="ARBA00007867"/>
    </source>
</evidence>
<evidence type="ECO:0000256" key="4">
    <source>
        <dbReference type="PROSITE-ProRule" id="PRU00354"/>
    </source>
</evidence>
<keyword evidence="6" id="KW-0732">Signal</keyword>
<keyword evidence="9" id="KW-1185">Reference proteome</keyword>
<reference evidence="8 9" key="1">
    <citation type="submission" date="2021-02" db="EMBL/GenBank/DDBJ databases">
        <title>De Novo genome assembly of isolated myxobacteria.</title>
        <authorList>
            <person name="Stevens D.C."/>
        </authorList>
    </citation>
    <scope>NUCLEOTIDE SEQUENCE [LARGE SCALE GENOMIC DNA]</scope>
    <source>
        <strain evidence="8 9">SCHIC003</strain>
    </source>
</reference>
<dbReference type="InterPro" id="IPR029063">
    <property type="entry name" value="SAM-dependent_MTases_sf"/>
</dbReference>
<feature type="chain" id="PRO_5046366088" evidence="6">
    <location>
        <begin position="21"/>
        <end position="307"/>
    </location>
</feature>
<accession>A0ABX7NBW2</accession>
<evidence type="ECO:0000313" key="8">
    <source>
        <dbReference type="EMBL" id="QSQ13808.1"/>
    </source>
</evidence>